<dbReference type="InterPro" id="IPR013940">
    <property type="entry name" value="Spo22/ZIP4/TEX11"/>
</dbReference>
<reference evidence="3" key="2">
    <citation type="submission" date="2025-09" db="UniProtKB">
        <authorList>
            <consortium name="Ensembl"/>
        </authorList>
    </citation>
    <scope>IDENTIFICATION</scope>
</reference>
<evidence type="ECO:0000313" key="4">
    <source>
        <dbReference type="Proteomes" id="UP000261540"/>
    </source>
</evidence>
<reference evidence="3" key="1">
    <citation type="submission" date="2025-08" db="UniProtKB">
        <authorList>
            <consortium name="Ensembl"/>
        </authorList>
    </citation>
    <scope>IDENTIFICATION</scope>
</reference>
<proteinExistence type="predicted"/>
<organism evidence="3 4">
    <name type="scientific">Paramormyrops kingsleyae</name>
    <dbReference type="NCBI Taxonomy" id="1676925"/>
    <lineage>
        <taxon>Eukaryota</taxon>
        <taxon>Metazoa</taxon>
        <taxon>Chordata</taxon>
        <taxon>Craniata</taxon>
        <taxon>Vertebrata</taxon>
        <taxon>Euteleostomi</taxon>
        <taxon>Actinopterygii</taxon>
        <taxon>Neopterygii</taxon>
        <taxon>Teleostei</taxon>
        <taxon>Osteoglossocephala</taxon>
        <taxon>Osteoglossomorpha</taxon>
        <taxon>Osteoglossiformes</taxon>
        <taxon>Mormyridae</taxon>
        <taxon>Paramormyrops</taxon>
    </lineage>
</organism>
<evidence type="ECO:0000256" key="1">
    <source>
        <dbReference type="ARBA" id="ARBA00023254"/>
    </source>
</evidence>
<protein>
    <recommendedName>
        <fullName evidence="2">Protein ZIP4 homolog</fullName>
    </recommendedName>
</protein>
<dbReference type="Gene3D" id="1.25.40.10">
    <property type="entry name" value="Tetratricopeptide repeat domain"/>
    <property type="match status" value="1"/>
</dbReference>
<dbReference type="PANTHER" id="PTHR38487:SF1">
    <property type="entry name" value="PROTEIN ZIP4 HOMOLOG"/>
    <property type="match status" value="1"/>
</dbReference>
<accession>A0A3B3THE5</accession>
<name>A0A3B3THE5_9TELE</name>
<dbReference type="InterPro" id="IPR011990">
    <property type="entry name" value="TPR-like_helical_dom_sf"/>
</dbReference>
<dbReference type="Proteomes" id="UP000261540">
    <property type="component" value="Unplaced"/>
</dbReference>
<dbReference type="GeneTree" id="ENSGT00390000006492"/>
<evidence type="ECO:0000313" key="3">
    <source>
        <dbReference type="Ensembl" id="ENSPKIP00000042070.1"/>
    </source>
</evidence>
<keyword evidence="4" id="KW-1185">Reference proteome</keyword>
<keyword evidence="1" id="KW-0469">Meiosis</keyword>
<sequence>METLFAQIKVSTEKLLENQINVNIDEIIENLFNEVSSLKTLTAAKSWDPEVEETAVQLWNWAVTKHVGSAIGLEHKAKVRHVACRLLYVCESDSPSESTLRRQILMATKTGRTWLDCKNPTMADEFLSLAVKSLEVLYSKLMSRGERRMDINIPKGDIEKDLFRVLTYQAESALMQDDHQGAVSQVSRCKDMLERLPKETGYLCLLCYNFGINNYNLKKYRESTFWLSQSHDIGKMNEFGPGASVRAKVLRLLATVFLEWDYQEYKEKALSAVNLANKESVHPSGLFLKMRILLTCKAEDEHVRAAIMQLLGPEIPLDVCLSTVRLLMTENRESLAFEFLQQVCQCFESSPELGVALVLHVELLLQRGREAQGKQQVERIMAEHHAGKPLSPQTLCLLHSLLWDRAARHFEAHNYAEALQWYSYSLSFYPAGTMDQNLAKLQRNRASCFLQLQQLEKAKDAVNEAERCDPGNIFTQFSIYKVALLEKDMLQATEAVRQMAKLSVEPISCQERLLMGPRAASDLLAAAAHMALENGQPDTAATALRSLCQSSADSAQALRALRCLVRLVLSATENESEEMSDADLDAVLSYLAMALQKVSQLPSELGSDPAKRADEASWFRKIAWNLALQCVKIPDRMRDFFVLSYQLSQFCKPEKAVLMGQKTCLLMAAAACLELYRMSAQSAPQTEQLTQALEHIQSCREIWKTLKATGDFLRDPTDTLLSLYEFEARAKLSDPKLEAVLEAILEVDPVETKTLETVAALAVEPPAHFPQVSKRALKMALSLHRKQPREDPSRCSRWVCSLIELSLPGGVSEVEPRTLEEVWGYFEEARSIIASASEELPELEVLWLLTRAWNTGILLFSLAQFPEAERWCGLGMAFLCHLRSLQESYRIKMSSLYAEVLDQLDKTNRNVIIDE</sequence>
<dbReference type="Ensembl" id="ENSPKIT00000023831.1">
    <property type="protein sequence ID" value="ENSPKIP00000042070.1"/>
    <property type="gene ID" value="ENSPKIG00000018791.1"/>
</dbReference>
<dbReference type="PANTHER" id="PTHR38487">
    <property type="entry name" value="TESTIS EXPRESSED 11"/>
    <property type="match status" value="1"/>
</dbReference>
<dbReference type="GO" id="GO:0051321">
    <property type="term" value="P:meiotic cell cycle"/>
    <property type="evidence" value="ECO:0007669"/>
    <property type="project" value="UniProtKB-KW"/>
</dbReference>
<evidence type="ECO:0000256" key="2">
    <source>
        <dbReference type="ARBA" id="ARBA00031845"/>
    </source>
</evidence>
<dbReference type="SUPFAM" id="SSF48452">
    <property type="entry name" value="TPR-like"/>
    <property type="match status" value="1"/>
</dbReference>
<dbReference type="AlphaFoldDB" id="A0A3B3THE5"/>
<dbReference type="OrthoDB" id="65716at2759"/>
<dbReference type="Pfam" id="PF08631">
    <property type="entry name" value="SPO22"/>
    <property type="match status" value="1"/>
</dbReference>
<dbReference type="STRING" id="1676925.ENSPKIP00000042070"/>